<reference evidence="12" key="1">
    <citation type="submission" date="2007-10" db="EMBL/GenBank/DDBJ databases">
        <title>Complete genome of Alkaliphilus oremlandii OhILAs.</title>
        <authorList>
            <person name="Copeland A."/>
            <person name="Lucas S."/>
            <person name="Lapidus A."/>
            <person name="Barry K."/>
            <person name="Detter J.C."/>
            <person name="Glavina del Rio T."/>
            <person name="Hammon N."/>
            <person name="Israni S."/>
            <person name="Dalin E."/>
            <person name="Tice H."/>
            <person name="Pitluck S."/>
            <person name="Chain P."/>
            <person name="Malfatti S."/>
            <person name="Shin M."/>
            <person name="Vergez L."/>
            <person name="Schmutz J."/>
            <person name="Larimer F."/>
            <person name="Land M."/>
            <person name="Hauser L."/>
            <person name="Kyrpides N."/>
            <person name="Mikhailova N."/>
            <person name="Stolz J.F."/>
            <person name="Dawson A."/>
            <person name="Fisher E."/>
            <person name="Crable B."/>
            <person name="Perera E."/>
            <person name="Lisak J."/>
            <person name="Ranganathan M."/>
            <person name="Basu P."/>
            <person name="Richardson P."/>
        </authorList>
    </citation>
    <scope>NUCLEOTIDE SEQUENCE [LARGE SCALE GENOMIC DNA]</scope>
    <source>
        <strain evidence="12">OhILAs</strain>
    </source>
</reference>
<dbReference type="Proteomes" id="UP000000269">
    <property type="component" value="Chromosome"/>
</dbReference>
<comment type="similarity">
    <text evidence="2">Belongs to the TsaE family.</text>
</comment>
<dbReference type="InterPro" id="IPR027417">
    <property type="entry name" value="P-loop_NTPase"/>
</dbReference>
<dbReference type="Pfam" id="PF02367">
    <property type="entry name" value="TsaE"/>
    <property type="match status" value="1"/>
</dbReference>
<dbReference type="HOGENOM" id="CLU_087829_3_0_9"/>
<keyword evidence="6" id="KW-0479">Metal-binding</keyword>
<proteinExistence type="inferred from homology"/>
<dbReference type="KEGG" id="aoe:Clos_2470"/>
<dbReference type="OrthoDB" id="9815896at2"/>
<accession>A8MJM0</accession>
<organism evidence="11 12">
    <name type="scientific">Alkaliphilus oremlandii (strain OhILAs)</name>
    <name type="common">Clostridium oremlandii (strain OhILAs)</name>
    <dbReference type="NCBI Taxonomy" id="350688"/>
    <lineage>
        <taxon>Bacteria</taxon>
        <taxon>Bacillati</taxon>
        <taxon>Bacillota</taxon>
        <taxon>Clostridia</taxon>
        <taxon>Peptostreptococcales</taxon>
        <taxon>Natronincolaceae</taxon>
        <taxon>Alkaliphilus</taxon>
    </lineage>
</organism>
<protein>
    <recommendedName>
        <fullName evidence="3">tRNA threonylcarbamoyladenosine biosynthesis protein TsaE</fullName>
    </recommendedName>
    <alternativeName>
        <fullName evidence="10">t(6)A37 threonylcarbamoyladenosine biosynthesis protein TsaE</fullName>
    </alternativeName>
</protein>
<evidence type="ECO:0000256" key="7">
    <source>
        <dbReference type="ARBA" id="ARBA00022741"/>
    </source>
</evidence>
<evidence type="ECO:0000256" key="2">
    <source>
        <dbReference type="ARBA" id="ARBA00007599"/>
    </source>
</evidence>
<dbReference type="GO" id="GO:0005737">
    <property type="term" value="C:cytoplasm"/>
    <property type="evidence" value="ECO:0007669"/>
    <property type="project" value="UniProtKB-SubCell"/>
</dbReference>
<evidence type="ECO:0000256" key="10">
    <source>
        <dbReference type="ARBA" id="ARBA00032441"/>
    </source>
</evidence>
<dbReference type="GO" id="GO:0046872">
    <property type="term" value="F:metal ion binding"/>
    <property type="evidence" value="ECO:0007669"/>
    <property type="project" value="UniProtKB-KW"/>
</dbReference>
<keyword evidence="4" id="KW-0963">Cytoplasm</keyword>
<keyword evidence="9" id="KW-0460">Magnesium</keyword>
<evidence type="ECO:0000313" key="11">
    <source>
        <dbReference type="EMBL" id="ABW20002.1"/>
    </source>
</evidence>
<keyword evidence="7" id="KW-0547">Nucleotide-binding</keyword>
<dbReference type="eggNOG" id="COG0802">
    <property type="taxonomic scope" value="Bacteria"/>
</dbReference>
<evidence type="ECO:0000313" key="12">
    <source>
        <dbReference type="Proteomes" id="UP000000269"/>
    </source>
</evidence>
<dbReference type="EMBL" id="CP000853">
    <property type="protein sequence ID" value="ABW20002.1"/>
    <property type="molecule type" value="Genomic_DNA"/>
</dbReference>
<evidence type="ECO:0000256" key="8">
    <source>
        <dbReference type="ARBA" id="ARBA00022840"/>
    </source>
</evidence>
<dbReference type="GO" id="GO:0002949">
    <property type="term" value="P:tRNA threonylcarbamoyladenosine modification"/>
    <property type="evidence" value="ECO:0007669"/>
    <property type="project" value="InterPro"/>
</dbReference>
<dbReference type="PANTHER" id="PTHR33540">
    <property type="entry name" value="TRNA THREONYLCARBAMOYLADENOSINE BIOSYNTHESIS PROTEIN TSAE"/>
    <property type="match status" value="1"/>
</dbReference>
<keyword evidence="8" id="KW-0067">ATP-binding</keyword>
<gene>
    <name evidence="11" type="ordered locus">Clos_2470</name>
</gene>
<keyword evidence="5" id="KW-0819">tRNA processing</keyword>
<sequence>MICIDILNQEELENLAKRLGKLVGAGDILCMTGDLGAGKTTFTQAFASGLEVEEYVTSPTFTLIQEYDGRLPLYHFDVYRINHVSEMEDIGYEEYFYGEGVCVIEWASLIEEVLPKDRLWMEIKVTGVESRRICFDFTNEYYEGMIKELLAI</sequence>
<evidence type="ECO:0000256" key="4">
    <source>
        <dbReference type="ARBA" id="ARBA00022490"/>
    </source>
</evidence>
<evidence type="ECO:0000256" key="3">
    <source>
        <dbReference type="ARBA" id="ARBA00019010"/>
    </source>
</evidence>
<evidence type="ECO:0000256" key="5">
    <source>
        <dbReference type="ARBA" id="ARBA00022694"/>
    </source>
</evidence>
<dbReference type="PANTHER" id="PTHR33540:SF2">
    <property type="entry name" value="TRNA THREONYLCARBAMOYLADENOSINE BIOSYNTHESIS PROTEIN TSAE"/>
    <property type="match status" value="1"/>
</dbReference>
<evidence type="ECO:0000256" key="6">
    <source>
        <dbReference type="ARBA" id="ARBA00022723"/>
    </source>
</evidence>
<dbReference type="GO" id="GO:0005524">
    <property type="term" value="F:ATP binding"/>
    <property type="evidence" value="ECO:0007669"/>
    <property type="project" value="UniProtKB-KW"/>
</dbReference>
<evidence type="ECO:0000256" key="9">
    <source>
        <dbReference type="ARBA" id="ARBA00022842"/>
    </source>
</evidence>
<name>A8MJM0_ALKOO</name>
<dbReference type="AlphaFoldDB" id="A8MJM0"/>
<dbReference type="SUPFAM" id="SSF52540">
    <property type="entry name" value="P-loop containing nucleoside triphosphate hydrolases"/>
    <property type="match status" value="1"/>
</dbReference>
<keyword evidence="12" id="KW-1185">Reference proteome</keyword>
<dbReference type="Gene3D" id="3.40.50.300">
    <property type="entry name" value="P-loop containing nucleotide triphosphate hydrolases"/>
    <property type="match status" value="1"/>
</dbReference>
<dbReference type="InterPro" id="IPR003442">
    <property type="entry name" value="T6A_TsaE"/>
</dbReference>
<dbReference type="NCBIfam" id="TIGR00150">
    <property type="entry name" value="T6A_YjeE"/>
    <property type="match status" value="1"/>
</dbReference>
<evidence type="ECO:0000256" key="1">
    <source>
        <dbReference type="ARBA" id="ARBA00004496"/>
    </source>
</evidence>
<comment type="subcellular location">
    <subcellularLocation>
        <location evidence="1">Cytoplasm</location>
    </subcellularLocation>
</comment>
<dbReference type="STRING" id="350688.Clos_2470"/>